<dbReference type="PANTHER" id="PTHR41878">
    <property type="entry name" value="LEXA REPRESSOR-RELATED"/>
    <property type="match status" value="1"/>
</dbReference>
<proteinExistence type="predicted"/>
<dbReference type="KEGG" id="jli:EXU32_12815"/>
<dbReference type="InterPro" id="IPR012912">
    <property type="entry name" value="Plasmid_pRiA4b_Orf3-like"/>
</dbReference>
<gene>
    <name evidence="2" type="ORF">EXU32_12815</name>
</gene>
<reference evidence="2 3" key="1">
    <citation type="submission" date="2019-02" db="EMBL/GenBank/DDBJ databases">
        <title>Genomic data mining of an Antarctic deep-sea actinobacterium, Janibacterlimosus P3-3-X1.</title>
        <authorList>
            <person name="Liao L."/>
            <person name="Chen B."/>
        </authorList>
    </citation>
    <scope>NUCLEOTIDE SEQUENCE [LARGE SCALE GENOMIC DNA]</scope>
    <source>
        <strain evidence="2 3">P3-3-X1</strain>
    </source>
</reference>
<dbReference type="Pfam" id="PF07929">
    <property type="entry name" value="PRiA4_ORF3"/>
    <property type="match status" value="1"/>
</dbReference>
<dbReference type="InterPro" id="IPR024047">
    <property type="entry name" value="MM3350-like_sf"/>
</dbReference>
<evidence type="ECO:0000313" key="3">
    <source>
        <dbReference type="Proteomes" id="UP000290408"/>
    </source>
</evidence>
<keyword evidence="3" id="KW-1185">Reference proteome</keyword>
<dbReference type="Gene3D" id="3.10.290.30">
    <property type="entry name" value="MM3350-like"/>
    <property type="match status" value="1"/>
</dbReference>
<accession>A0A4P6MVU1</accession>
<evidence type="ECO:0000259" key="1">
    <source>
        <dbReference type="Pfam" id="PF07929"/>
    </source>
</evidence>
<dbReference type="SUPFAM" id="SSF159941">
    <property type="entry name" value="MM3350-like"/>
    <property type="match status" value="1"/>
</dbReference>
<dbReference type="OrthoDB" id="9816539at2"/>
<protein>
    <submittedName>
        <fullName evidence="2">Plasmid pRiA4b ORF-3 family protein</fullName>
    </submittedName>
</protein>
<dbReference type="EMBL" id="CP036164">
    <property type="protein sequence ID" value="QBF47052.1"/>
    <property type="molecule type" value="Genomic_DNA"/>
</dbReference>
<sequence length="490" mass="53376">MTDEDDAKALVEQLLAGASPPAEHHVLLSALLKTGPPPMGDLLEEPRPEMLAVPDITRGFRVRLDLRGTKPPVWRRLELPGDLTLPGLHEVIQAAMGWTDSHLHRFRTGVDRRSPYFVTGFDLTEGEDGVLEDDVRLDQLVAAKGDRLGYEYDFGDDWDHVLTVEEVLDAPPSRPRCTGGRLACPPEDCGGIGGHDQLAQWVRSGHDDALLPPVFEDSTQAHMWLPPDWHPDAFDLNEADDALAIVSAGPAAVTERLGAMVERLHQQGDPSLRLLLSRPAAHEPVGISDEDAARLTETYRIFLETIGEGVKLTQAGYLPPAMVETLAERTGVAEWWIGKANREDLTWPVHQVRTTARAMGLVTVRKGRLAPTVAGARVRDNGRALWQHIVSRLPLGTKDIDHDAGWLALAVVGSGVPAAGWASEISDVLARLGWRTHHPVYWLPPAHSPTLLVLEFLAGSARTSHRLTGVDAAVAATARAVTSPPRSPAR</sequence>
<dbReference type="Proteomes" id="UP000290408">
    <property type="component" value="Chromosome"/>
</dbReference>
<evidence type="ECO:0000313" key="2">
    <source>
        <dbReference type="EMBL" id="QBF47052.1"/>
    </source>
</evidence>
<feature type="domain" description="Plasmid pRiA4b Orf3-like" evidence="1">
    <location>
        <begin position="60"/>
        <end position="238"/>
    </location>
</feature>
<name>A0A4P6MVU1_9MICO</name>
<dbReference type="PANTHER" id="PTHR41878:SF1">
    <property type="entry name" value="TNPR PROTEIN"/>
    <property type="match status" value="1"/>
</dbReference>
<organism evidence="2 3">
    <name type="scientific">Janibacter limosus</name>
    <dbReference type="NCBI Taxonomy" id="53458"/>
    <lineage>
        <taxon>Bacteria</taxon>
        <taxon>Bacillati</taxon>
        <taxon>Actinomycetota</taxon>
        <taxon>Actinomycetes</taxon>
        <taxon>Micrococcales</taxon>
        <taxon>Intrasporangiaceae</taxon>
        <taxon>Janibacter</taxon>
    </lineage>
</organism>
<dbReference type="RefSeq" id="WP_130630255.1">
    <property type="nucleotide sequence ID" value="NZ_CP036164.1"/>
</dbReference>
<dbReference type="AlphaFoldDB" id="A0A4P6MVU1"/>